<dbReference type="EMBL" id="DSVQ01000012">
    <property type="protein sequence ID" value="HGT38969.1"/>
    <property type="molecule type" value="Genomic_DNA"/>
</dbReference>
<dbReference type="SUPFAM" id="SSF55048">
    <property type="entry name" value="Probable ACP-binding domain of malonyl-CoA ACP transacylase"/>
    <property type="match status" value="1"/>
</dbReference>
<feature type="domain" description="Malonyl-CoA:ACP transacylase (MAT)" evidence="5">
    <location>
        <begin position="33"/>
        <end position="331"/>
    </location>
</feature>
<evidence type="ECO:0000256" key="2">
    <source>
        <dbReference type="ARBA" id="ARBA00022679"/>
    </source>
</evidence>
<dbReference type="InterPro" id="IPR014043">
    <property type="entry name" value="Acyl_transferase_dom"/>
</dbReference>
<dbReference type="Gene3D" id="3.40.366.10">
    <property type="entry name" value="Malonyl-Coenzyme A Acyl Carrier Protein, domain 2"/>
    <property type="match status" value="1"/>
</dbReference>
<comment type="caution">
    <text evidence="6">The sequence shown here is derived from an EMBL/GenBank/DDBJ whole genome shotgun (WGS) entry which is preliminary data.</text>
</comment>
<proteinExistence type="predicted"/>
<dbReference type="AlphaFoldDB" id="A0A7C4QR23"/>
<dbReference type="InterPro" id="IPR001227">
    <property type="entry name" value="Ac_transferase_dom_sf"/>
</dbReference>
<dbReference type="GO" id="GO:0006633">
    <property type="term" value="P:fatty acid biosynthetic process"/>
    <property type="evidence" value="ECO:0007669"/>
    <property type="project" value="TreeGrafter"/>
</dbReference>
<evidence type="ECO:0000256" key="3">
    <source>
        <dbReference type="ARBA" id="ARBA00023315"/>
    </source>
</evidence>
<comment type="catalytic activity">
    <reaction evidence="4">
        <text>holo-[ACP] + malonyl-CoA = malonyl-[ACP] + CoA</text>
        <dbReference type="Rhea" id="RHEA:41792"/>
        <dbReference type="Rhea" id="RHEA-COMP:9623"/>
        <dbReference type="Rhea" id="RHEA-COMP:9685"/>
        <dbReference type="ChEBI" id="CHEBI:57287"/>
        <dbReference type="ChEBI" id="CHEBI:57384"/>
        <dbReference type="ChEBI" id="CHEBI:64479"/>
        <dbReference type="ChEBI" id="CHEBI:78449"/>
        <dbReference type="EC" id="2.3.1.39"/>
    </reaction>
</comment>
<dbReference type="PANTHER" id="PTHR42681:SF1">
    <property type="entry name" value="MALONYL-COA-ACYL CARRIER PROTEIN TRANSACYLASE, MITOCHONDRIAL"/>
    <property type="match status" value="1"/>
</dbReference>
<dbReference type="SMART" id="SM00827">
    <property type="entry name" value="PKS_AT"/>
    <property type="match status" value="1"/>
</dbReference>
<gene>
    <name evidence="6" type="ORF">ENS64_06860</name>
</gene>
<reference evidence="6" key="1">
    <citation type="journal article" date="2020" name="mSystems">
        <title>Genome- and Community-Level Interaction Insights into Carbon Utilization and Element Cycling Functions of Hydrothermarchaeota in Hydrothermal Sediment.</title>
        <authorList>
            <person name="Zhou Z."/>
            <person name="Liu Y."/>
            <person name="Xu W."/>
            <person name="Pan J."/>
            <person name="Luo Z.H."/>
            <person name="Li M."/>
        </authorList>
    </citation>
    <scope>NUCLEOTIDE SEQUENCE [LARGE SCALE GENOMIC DNA]</scope>
    <source>
        <strain evidence="6">SpSt-508</strain>
    </source>
</reference>
<accession>A0A7C4QR23</accession>
<keyword evidence="3" id="KW-0012">Acyltransferase</keyword>
<dbReference type="GO" id="GO:0005829">
    <property type="term" value="C:cytosol"/>
    <property type="evidence" value="ECO:0007669"/>
    <property type="project" value="TreeGrafter"/>
</dbReference>
<protein>
    <recommendedName>
        <fullName evidence="1">[acyl-carrier-protein] S-malonyltransferase</fullName>
        <ecNumber evidence="1">2.3.1.39</ecNumber>
    </recommendedName>
</protein>
<dbReference type="PANTHER" id="PTHR42681">
    <property type="entry name" value="MALONYL-COA-ACYL CARRIER PROTEIN TRANSACYLASE, MITOCHONDRIAL"/>
    <property type="match status" value="1"/>
</dbReference>
<dbReference type="InterPro" id="IPR050858">
    <property type="entry name" value="Mal-CoA-ACP_Trans/PKS_FabD"/>
</dbReference>
<dbReference type="Pfam" id="PF00698">
    <property type="entry name" value="Acyl_transf_1"/>
    <property type="match status" value="1"/>
</dbReference>
<dbReference type="GO" id="GO:0004314">
    <property type="term" value="F:[acyl-carrier-protein] S-malonyltransferase activity"/>
    <property type="evidence" value="ECO:0007669"/>
    <property type="project" value="UniProtKB-EC"/>
</dbReference>
<evidence type="ECO:0000256" key="1">
    <source>
        <dbReference type="ARBA" id="ARBA00013258"/>
    </source>
</evidence>
<evidence type="ECO:0000313" key="6">
    <source>
        <dbReference type="EMBL" id="HGT38969.1"/>
    </source>
</evidence>
<dbReference type="InterPro" id="IPR016036">
    <property type="entry name" value="Malonyl_transacylase_ACP-bd"/>
</dbReference>
<evidence type="ECO:0000256" key="4">
    <source>
        <dbReference type="ARBA" id="ARBA00048462"/>
    </source>
</evidence>
<organism evidence="6">
    <name type="scientific">Schlesneria paludicola</name>
    <dbReference type="NCBI Taxonomy" id="360056"/>
    <lineage>
        <taxon>Bacteria</taxon>
        <taxon>Pseudomonadati</taxon>
        <taxon>Planctomycetota</taxon>
        <taxon>Planctomycetia</taxon>
        <taxon>Planctomycetales</taxon>
        <taxon>Planctomycetaceae</taxon>
        <taxon>Schlesneria</taxon>
    </lineage>
</organism>
<dbReference type="EC" id="2.3.1.39" evidence="1"/>
<name>A0A7C4QR23_9PLAN</name>
<dbReference type="InterPro" id="IPR016035">
    <property type="entry name" value="Acyl_Trfase/lysoPLipase"/>
</dbReference>
<evidence type="ECO:0000259" key="5">
    <source>
        <dbReference type="SMART" id="SM00827"/>
    </source>
</evidence>
<sequence>MQRHAGLSPVSGVYGRRRTRKEAGRMTSRVACLFPAFAMRQRDFRRDRLDGYREVLDPLVERAARLVVLHPQKFAAPADVVLPDELEDDLQAQYACYIDNCAAADLWRRRFPRCDFVSGYSMGVFAALYRCGALTFEDGLQLMHAVCTFAHEAVGDAHYGMGAVMGLTVDEVRRELAAHCPRVEISDICGLRVVICSGERADVEAALEVCERAGALNVRLIPVKLPFHASWLTGVESRTAELIGRLPVRPPQCGLVSSITQEVLTTAEDVRREVARNVAHPMNWYATMRKLLDLGVETFLECGLSDSLTNLAQRNVKGKYKIYNVGQIARLLASVA</sequence>
<keyword evidence="2 6" id="KW-0808">Transferase</keyword>
<dbReference type="SUPFAM" id="SSF52151">
    <property type="entry name" value="FabD/lysophospholipase-like"/>
    <property type="match status" value="1"/>
</dbReference>